<dbReference type="Pfam" id="PF01381">
    <property type="entry name" value="HTH_3"/>
    <property type="match status" value="1"/>
</dbReference>
<dbReference type="STRING" id="470453.B0680_09455"/>
<accession>A0A1T0CIP8</accession>
<dbReference type="Proteomes" id="UP000189800">
    <property type="component" value="Unassembled WGS sequence"/>
</dbReference>
<dbReference type="InterPro" id="IPR010982">
    <property type="entry name" value="Lambda_DNA-bd_dom_sf"/>
</dbReference>
<dbReference type="PROSITE" id="PS50943">
    <property type="entry name" value="HTH_CROC1"/>
    <property type="match status" value="1"/>
</dbReference>
<evidence type="ECO:0000259" key="1">
    <source>
        <dbReference type="PROSITE" id="PS50943"/>
    </source>
</evidence>
<name>A0A1T0CIP8_9GAMM</name>
<dbReference type="InterPro" id="IPR001387">
    <property type="entry name" value="Cro/C1-type_HTH"/>
</dbReference>
<dbReference type="AlphaFoldDB" id="A0A1T0CIP8"/>
<feature type="domain" description="HTH cro/C1-type" evidence="1">
    <location>
        <begin position="20"/>
        <end position="74"/>
    </location>
</feature>
<dbReference type="Gene3D" id="1.10.260.40">
    <property type="entry name" value="lambda repressor-like DNA-binding domains"/>
    <property type="match status" value="1"/>
</dbReference>
<protein>
    <submittedName>
        <fullName evidence="2">Transcriptional regulator</fullName>
    </submittedName>
</protein>
<dbReference type="GO" id="GO:0003677">
    <property type="term" value="F:DNA binding"/>
    <property type="evidence" value="ECO:0007669"/>
    <property type="project" value="InterPro"/>
</dbReference>
<evidence type="ECO:0000313" key="2">
    <source>
        <dbReference type="EMBL" id="OOS22139.1"/>
    </source>
</evidence>
<gene>
    <name evidence="2" type="ORF">B0680_09455</name>
</gene>
<sequence length="89" mass="10311">MKNLRLSIHSDQHQHLREIFIAQRKSLGLSQRALAERLGVVYSFVGKVETGDRRLDVFEFIVYCQGLQLDPVKVLMDLQNMLKVEALEK</sequence>
<proteinExistence type="predicted"/>
<dbReference type="SUPFAM" id="SSF47413">
    <property type="entry name" value="lambda repressor-like DNA-binding domains"/>
    <property type="match status" value="1"/>
</dbReference>
<dbReference type="CDD" id="cd00093">
    <property type="entry name" value="HTH_XRE"/>
    <property type="match status" value="1"/>
</dbReference>
<evidence type="ECO:0000313" key="3">
    <source>
        <dbReference type="Proteomes" id="UP000189800"/>
    </source>
</evidence>
<dbReference type="OrthoDB" id="9803379at2"/>
<reference evidence="2 3" key="1">
    <citation type="submission" date="2017-02" db="EMBL/GenBank/DDBJ databases">
        <title>Draft genome sequence of Moraxella pluranimalium CCUG 54913T type strain.</title>
        <authorList>
            <person name="Salva-Serra F."/>
            <person name="Engstrom-Jakobsson H."/>
            <person name="Thorell K."/>
            <person name="Jaen-Luchoro D."/>
            <person name="Gonzales-Siles L."/>
            <person name="Karlsson R."/>
            <person name="Yazdan S."/>
            <person name="Boulund F."/>
            <person name="Johnning A."/>
            <person name="Engstrand L."/>
            <person name="Kristiansson E."/>
            <person name="Moore E."/>
        </authorList>
    </citation>
    <scope>NUCLEOTIDE SEQUENCE [LARGE SCALE GENOMIC DNA]</scope>
    <source>
        <strain evidence="2 3">CCUG 54913</strain>
    </source>
</reference>
<organism evidence="2 3">
    <name type="scientific">Moraxella pluranimalium</name>
    <dbReference type="NCBI Taxonomy" id="470453"/>
    <lineage>
        <taxon>Bacteria</taxon>
        <taxon>Pseudomonadati</taxon>
        <taxon>Pseudomonadota</taxon>
        <taxon>Gammaproteobacteria</taxon>
        <taxon>Moraxellales</taxon>
        <taxon>Moraxellaceae</taxon>
        <taxon>Moraxella</taxon>
    </lineage>
</organism>
<comment type="caution">
    <text evidence="2">The sequence shown here is derived from an EMBL/GenBank/DDBJ whole genome shotgun (WGS) entry which is preliminary data.</text>
</comment>
<dbReference type="EMBL" id="MUYU01000029">
    <property type="protein sequence ID" value="OOS22139.1"/>
    <property type="molecule type" value="Genomic_DNA"/>
</dbReference>
<keyword evidence="3" id="KW-1185">Reference proteome</keyword>
<dbReference type="SMART" id="SM00530">
    <property type="entry name" value="HTH_XRE"/>
    <property type="match status" value="1"/>
</dbReference>